<dbReference type="EMBL" id="JAZHXI010000011">
    <property type="protein sequence ID" value="KAL2065990.1"/>
    <property type="molecule type" value="Genomic_DNA"/>
</dbReference>
<keyword evidence="4" id="KW-1185">Reference proteome</keyword>
<organism evidence="3 4">
    <name type="scientific">Oculimacula yallundae</name>
    <dbReference type="NCBI Taxonomy" id="86028"/>
    <lineage>
        <taxon>Eukaryota</taxon>
        <taxon>Fungi</taxon>
        <taxon>Dikarya</taxon>
        <taxon>Ascomycota</taxon>
        <taxon>Pezizomycotina</taxon>
        <taxon>Leotiomycetes</taxon>
        <taxon>Helotiales</taxon>
        <taxon>Ploettnerulaceae</taxon>
        <taxon>Oculimacula</taxon>
    </lineage>
</organism>
<reference evidence="3 4" key="1">
    <citation type="journal article" date="2024" name="Commun. Biol.">
        <title>Comparative genomic analysis of thermophilic fungi reveals convergent evolutionary adaptations and gene losses.</title>
        <authorList>
            <person name="Steindorff A.S."/>
            <person name="Aguilar-Pontes M.V."/>
            <person name="Robinson A.J."/>
            <person name="Andreopoulos B."/>
            <person name="LaButti K."/>
            <person name="Kuo A."/>
            <person name="Mondo S."/>
            <person name="Riley R."/>
            <person name="Otillar R."/>
            <person name="Haridas S."/>
            <person name="Lipzen A."/>
            <person name="Grimwood J."/>
            <person name="Schmutz J."/>
            <person name="Clum A."/>
            <person name="Reid I.D."/>
            <person name="Moisan M.C."/>
            <person name="Butler G."/>
            <person name="Nguyen T.T.M."/>
            <person name="Dewar K."/>
            <person name="Conant G."/>
            <person name="Drula E."/>
            <person name="Henrissat B."/>
            <person name="Hansel C."/>
            <person name="Singer S."/>
            <person name="Hutchinson M.I."/>
            <person name="de Vries R.P."/>
            <person name="Natvig D.O."/>
            <person name="Powell A.J."/>
            <person name="Tsang A."/>
            <person name="Grigoriev I.V."/>
        </authorList>
    </citation>
    <scope>NUCLEOTIDE SEQUENCE [LARGE SCALE GENOMIC DNA]</scope>
    <source>
        <strain evidence="3 4">CBS 494.80</strain>
    </source>
</reference>
<feature type="region of interest" description="Disordered" evidence="1">
    <location>
        <begin position="65"/>
        <end position="86"/>
    </location>
</feature>
<name>A0ABR4C7V0_9HELO</name>
<dbReference type="Proteomes" id="UP001595075">
    <property type="component" value="Unassembled WGS sequence"/>
</dbReference>
<feature type="compositionally biased region" description="Basic and acidic residues" evidence="1">
    <location>
        <begin position="1"/>
        <end position="15"/>
    </location>
</feature>
<feature type="region of interest" description="Disordered" evidence="1">
    <location>
        <begin position="1"/>
        <end position="53"/>
    </location>
</feature>
<dbReference type="Pfam" id="PF02037">
    <property type="entry name" value="SAP"/>
    <property type="match status" value="1"/>
</dbReference>
<evidence type="ECO:0000259" key="2">
    <source>
        <dbReference type="Pfam" id="PF02037"/>
    </source>
</evidence>
<gene>
    <name evidence="3" type="ORF">VTL71DRAFT_2061</name>
</gene>
<accession>A0ABR4C7V0</accession>
<dbReference type="InterPro" id="IPR003034">
    <property type="entry name" value="SAP_dom"/>
</dbReference>
<feature type="domain" description="SAP" evidence="2">
    <location>
        <begin position="103"/>
        <end position="128"/>
    </location>
</feature>
<feature type="compositionally biased region" description="Basic residues" evidence="1">
    <location>
        <begin position="16"/>
        <end position="25"/>
    </location>
</feature>
<feature type="compositionally biased region" description="Basic and acidic residues" evidence="1">
    <location>
        <begin position="35"/>
        <end position="46"/>
    </location>
</feature>
<evidence type="ECO:0000313" key="4">
    <source>
        <dbReference type="Proteomes" id="UP001595075"/>
    </source>
</evidence>
<sequence>MPREKRPLAEADRNAKSSKHAKISLKGKPGVKASEQNERRVEEDPTSKPNVYLQNKSRRFLVRKPSATYTPQVDPVEDDNVDESGSPAIRKETIDYQAKDDCKLRQLLTERDLSPTGTRADMITRLENTYIDYEDLLSDELTDMMRKRESKGAGSGTKQTKIALLRADDRLNWNRNSMESMTLYIRRGLVEERLVEYRKKLEDISIETYKALNAGQLKRRLVKESLSCDGSEAVMTRRLYNHDRKALSCEILKLEKDLKITKQDLETKVGHPISNEDFHKGMIRHSQEENEVQAKTREKAPPKVPICNYYWKDSHWANRTERELHTITQRREMPGSGPKAAMLKWLDTGEIEYEDMYVHALESMCYKRGISKRGKYKRADLAKILPEADEAENE</sequence>
<protein>
    <recommendedName>
        <fullName evidence="2">SAP domain-containing protein</fullName>
    </recommendedName>
</protein>
<proteinExistence type="predicted"/>
<comment type="caution">
    <text evidence="3">The sequence shown here is derived from an EMBL/GenBank/DDBJ whole genome shotgun (WGS) entry which is preliminary data.</text>
</comment>
<evidence type="ECO:0000256" key="1">
    <source>
        <dbReference type="SAM" id="MobiDB-lite"/>
    </source>
</evidence>
<evidence type="ECO:0000313" key="3">
    <source>
        <dbReference type="EMBL" id="KAL2065990.1"/>
    </source>
</evidence>